<evidence type="ECO:0000256" key="1">
    <source>
        <dbReference type="SAM" id="Phobius"/>
    </source>
</evidence>
<feature type="transmembrane region" description="Helical" evidence="1">
    <location>
        <begin position="74"/>
        <end position="95"/>
    </location>
</feature>
<keyword evidence="1" id="KW-1133">Transmembrane helix</keyword>
<dbReference type="Proteomes" id="UP000054995">
    <property type="component" value="Unassembled WGS sequence"/>
</dbReference>
<reference evidence="2 3" key="1">
    <citation type="submission" date="2015-01" db="EMBL/GenBank/DDBJ databases">
        <title>Evolution of Trichinella species and genotypes.</title>
        <authorList>
            <person name="Korhonen P.K."/>
            <person name="Edoardo P."/>
            <person name="Giuseppe L.R."/>
            <person name="Gasser R.B."/>
        </authorList>
    </citation>
    <scope>NUCLEOTIDE SEQUENCE [LARGE SCALE GENOMIC DNA]</scope>
    <source>
        <strain evidence="2">ISS470</strain>
    </source>
</reference>
<evidence type="ECO:0000313" key="3">
    <source>
        <dbReference type="Proteomes" id="UP000054995"/>
    </source>
</evidence>
<dbReference type="Gene3D" id="3.40.1620.60">
    <property type="match status" value="1"/>
</dbReference>
<protein>
    <submittedName>
        <fullName evidence="2">Uncharacterized protein</fullName>
    </submittedName>
</protein>
<keyword evidence="1" id="KW-0812">Transmembrane</keyword>
<sequence>MSGVRPLRYKNTKLATVLLSYGCTMPEKFSFVKDSNTNPSSTTDYVLYGKTPDDNYAAPSKNVAPQMKDCFQRILSSTMLILFTVFITVVFSVLLKHYETQSFVQNLEMLPDLNTICAQEGNSVCYYHPYMYPNTCEYTVCQSLYLMLDNNTMDRLIVKRDDASFRIAVPDMTICGKEKWCISGECVKAPSSLRHTMAAQEGKWVADSRCFKYKNKELQNAIHYYRFPKFTLSHDRETCRKSLGMPLFYIELLSPIAPVPFGYVEDKWKSLSNPFIVAYQWSSCPSKQSKKAYMTDFCKTKLAHSFDIFAVRDESCTFQCAEDGEIYALPNGMTCNDEHLHKEMMCFMGLCIEKFTRLNFLN</sequence>
<name>A0A0V1FA64_TRIPS</name>
<evidence type="ECO:0000313" key="2">
    <source>
        <dbReference type="EMBL" id="KRY82980.1"/>
    </source>
</evidence>
<keyword evidence="1" id="KW-0472">Membrane</keyword>
<proteinExistence type="predicted"/>
<accession>A0A0V1FA64</accession>
<gene>
    <name evidence="2" type="ORF">T4D_14077</name>
</gene>
<dbReference type="AlphaFoldDB" id="A0A0V1FA64"/>
<dbReference type="EMBL" id="JYDT01000155">
    <property type="protein sequence ID" value="KRY82980.1"/>
    <property type="molecule type" value="Genomic_DNA"/>
</dbReference>
<comment type="caution">
    <text evidence="2">The sequence shown here is derived from an EMBL/GenBank/DDBJ whole genome shotgun (WGS) entry which is preliminary data.</text>
</comment>
<keyword evidence="3" id="KW-1185">Reference proteome</keyword>
<dbReference type="OrthoDB" id="5913992at2759"/>
<organism evidence="2 3">
    <name type="scientific">Trichinella pseudospiralis</name>
    <name type="common">Parasitic roundworm</name>
    <dbReference type="NCBI Taxonomy" id="6337"/>
    <lineage>
        <taxon>Eukaryota</taxon>
        <taxon>Metazoa</taxon>
        <taxon>Ecdysozoa</taxon>
        <taxon>Nematoda</taxon>
        <taxon>Enoplea</taxon>
        <taxon>Dorylaimia</taxon>
        <taxon>Trichinellida</taxon>
        <taxon>Trichinellidae</taxon>
        <taxon>Trichinella</taxon>
    </lineage>
</organism>